<accession>A0A6J0LWH0</accession>
<evidence type="ECO:0000313" key="4">
    <source>
        <dbReference type="RefSeq" id="XP_018464540.1"/>
    </source>
</evidence>
<evidence type="ECO:0000313" key="3">
    <source>
        <dbReference type="Proteomes" id="UP000504610"/>
    </source>
</evidence>
<feature type="chain" id="PRO_5027105699" evidence="2">
    <location>
        <begin position="20"/>
        <end position="79"/>
    </location>
</feature>
<keyword evidence="2" id="KW-0732">Signal</keyword>
<evidence type="ECO:0000256" key="1">
    <source>
        <dbReference type="SAM" id="MobiDB-lite"/>
    </source>
</evidence>
<keyword evidence="3" id="KW-1185">Reference proteome</keyword>
<dbReference type="KEGG" id="rsz:108835811"/>
<dbReference type="AlphaFoldDB" id="A0A6J0LWH0"/>
<feature type="region of interest" description="Disordered" evidence="1">
    <location>
        <begin position="42"/>
        <end position="79"/>
    </location>
</feature>
<feature type="signal peptide" evidence="2">
    <location>
        <begin position="1"/>
        <end position="19"/>
    </location>
</feature>
<dbReference type="RefSeq" id="XP_018464540.1">
    <property type="nucleotide sequence ID" value="XM_018609038.2"/>
</dbReference>
<organism evidence="3 4">
    <name type="scientific">Raphanus sativus</name>
    <name type="common">Radish</name>
    <name type="synonym">Raphanus raphanistrum var. sativus</name>
    <dbReference type="NCBI Taxonomy" id="3726"/>
    <lineage>
        <taxon>Eukaryota</taxon>
        <taxon>Viridiplantae</taxon>
        <taxon>Streptophyta</taxon>
        <taxon>Embryophyta</taxon>
        <taxon>Tracheophyta</taxon>
        <taxon>Spermatophyta</taxon>
        <taxon>Magnoliopsida</taxon>
        <taxon>eudicotyledons</taxon>
        <taxon>Gunneridae</taxon>
        <taxon>Pentapetalae</taxon>
        <taxon>rosids</taxon>
        <taxon>malvids</taxon>
        <taxon>Brassicales</taxon>
        <taxon>Brassicaceae</taxon>
        <taxon>Brassiceae</taxon>
        <taxon>Raphanus</taxon>
    </lineage>
</organism>
<name>A0A6J0LWH0_RAPSA</name>
<proteinExistence type="predicted"/>
<dbReference type="Proteomes" id="UP000504610">
    <property type="component" value="Chromosome 2"/>
</dbReference>
<sequence>MKLVFLMSFLLLLIVCSSGFEEDGVIDTVQYSLNKVQEAIPKVTDYEEPGPNPGHDPTKPGYGRPPPPHHRIRNPQNNN</sequence>
<evidence type="ECO:0000256" key="2">
    <source>
        <dbReference type="SAM" id="SignalP"/>
    </source>
</evidence>
<reference evidence="3" key="1">
    <citation type="journal article" date="2019" name="Database">
        <title>The radish genome database (RadishGD): an integrated information resource for radish genomics.</title>
        <authorList>
            <person name="Yu H.J."/>
            <person name="Baek S."/>
            <person name="Lee Y.J."/>
            <person name="Cho A."/>
            <person name="Mun J.H."/>
        </authorList>
    </citation>
    <scope>NUCLEOTIDE SEQUENCE [LARGE SCALE GENOMIC DNA]</scope>
    <source>
        <strain evidence="3">cv. WK10039</strain>
    </source>
</reference>
<gene>
    <name evidence="4" type="primary">LOC108835811</name>
</gene>
<dbReference type="GeneID" id="108835811"/>
<protein>
    <submittedName>
        <fullName evidence="4">Uncharacterized protein LOC108835811</fullName>
    </submittedName>
</protein>
<dbReference type="OrthoDB" id="1093770at2759"/>
<reference evidence="4" key="2">
    <citation type="submission" date="2025-08" db="UniProtKB">
        <authorList>
            <consortium name="RefSeq"/>
        </authorList>
    </citation>
    <scope>IDENTIFICATION</scope>
    <source>
        <tissue evidence="4">Leaf</tissue>
    </source>
</reference>